<reference evidence="2 3" key="1">
    <citation type="submission" date="2021-06" db="EMBL/GenBank/DDBJ databases">
        <authorList>
            <person name="Palmer J.M."/>
        </authorList>
    </citation>
    <scope>NUCLEOTIDE SEQUENCE [LARGE SCALE GENOMIC DNA]</scope>
    <source>
        <strain evidence="2 3">XC_2019</strain>
        <tissue evidence="2">Muscle</tissue>
    </source>
</reference>
<feature type="region of interest" description="Disordered" evidence="1">
    <location>
        <begin position="1"/>
        <end position="38"/>
    </location>
</feature>
<evidence type="ECO:0000313" key="3">
    <source>
        <dbReference type="Proteomes" id="UP001434883"/>
    </source>
</evidence>
<name>A0ABV0RRP7_9TELE</name>
<evidence type="ECO:0000313" key="2">
    <source>
        <dbReference type="EMBL" id="MEQ2210930.1"/>
    </source>
</evidence>
<dbReference type="EMBL" id="JAHRIN010055378">
    <property type="protein sequence ID" value="MEQ2210930.1"/>
    <property type="molecule type" value="Genomic_DNA"/>
</dbReference>
<sequence length="63" mass="6943">SLTAALPELRKTRGRLRPPGYPQPRSSETAPAFEDCSDPPPVVRGAGVILSLGPDVRTMWVWW</sequence>
<protein>
    <submittedName>
        <fullName evidence="2">Uncharacterized protein</fullName>
    </submittedName>
</protein>
<evidence type="ECO:0000256" key="1">
    <source>
        <dbReference type="SAM" id="MobiDB-lite"/>
    </source>
</evidence>
<comment type="caution">
    <text evidence="2">The sequence shown here is derived from an EMBL/GenBank/DDBJ whole genome shotgun (WGS) entry which is preliminary data.</text>
</comment>
<accession>A0ABV0RRP7</accession>
<proteinExistence type="predicted"/>
<organism evidence="2 3">
    <name type="scientific">Xenoophorus captivus</name>
    <dbReference type="NCBI Taxonomy" id="1517983"/>
    <lineage>
        <taxon>Eukaryota</taxon>
        <taxon>Metazoa</taxon>
        <taxon>Chordata</taxon>
        <taxon>Craniata</taxon>
        <taxon>Vertebrata</taxon>
        <taxon>Euteleostomi</taxon>
        <taxon>Actinopterygii</taxon>
        <taxon>Neopterygii</taxon>
        <taxon>Teleostei</taxon>
        <taxon>Neoteleostei</taxon>
        <taxon>Acanthomorphata</taxon>
        <taxon>Ovalentaria</taxon>
        <taxon>Atherinomorphae</taxon>
        <taxon>Cyprinodontiformes</taxon>
        <taxon>Goodeidae</taxon>
        <taxon>Xenoophorus</taxon>
    </lineage>
</organism>
<feature type="non-terminal residue" evidence="2">
    <location>
        <position position="1"/>
    </location>
</feature>
<gene>
    <name evidence="2" type="ORF">XENOCAPTIV_022304</name>
</gene>
<keyword evidence="3" id="KW-1185">Reference proteome</keyword>
<dbReference type="Proteomes" id="UP001434883">
    <property type="component" value="Unassembled WGS sequence"/>
</dbReference>